<dbReference type="Gene3D" id="1.10.1740.110">
    <property type="match status" value="1"/>
</dbReference>
<evidence type="ECO:0000259" key="5">
    <source>
        <dbReference type="Pfam" id="PF00561"/>
    </source>
</evidence>
<dbReference type="SUPFAM" id="SSF53474">
    <property type="entry name" value="alpha/beta-Hydrolases"/>
    <property type="match status" value="1"/>
</dbReference>
<dbReference type="InterPro" id="IPR029058">
    <property type="entry name" value="AB_hydrolase_fold"/>
</dbReference>
<comment type="caution">
    <text evidence="6">The sequence shown here is derived from an EMBL/GenBank/DDBJ whole genome shotgun (WGS) entry which is preliminary data.</text>
</comment>
<dbReference type="PIRSF" id="PIRSF000443">
    <property type="entry name" value="Homoser_Ac_trans"/>
    <property type="match status" value="1"/>
</dbReference>
<reference evidence="7" key="1">
    <citation type="journal article" date="2020" name="Int. J. Syst. Evol. Microbiol.">
        <title>Alteromonas alba sp. nov., a marine bacterium isolated from the seawater of the West Pacific Ocean.</title>
        <authorList>
            <person name="Sun C."/>
            <person name="Wu Y.-H."/>
            <person name="Xamxidin M."/>
            <person name="Cheng H."/>
            <person name="Xu X.-W."/>
        </authorList>
    </citation>
    <scope>NUCLEOTIDE SEQUENCE [LARGE SCALE GENOMIC DNA]</scope>
    <source>
        <strain evidence="7">190</strain>
    </source>
</reference>
<dbReference type="GO" id="GO:0009086">
    <property type="term" value="P:methionine biosynthetic process"/>
    <property type="evidence" value="ECO:0007669"/>
    <property type="project" value="TreeGrafter"/>
</dbReference>
<dbReference type="OrthoDB" id="9800754at2"/>
<evidence type="ECO:0000313" key="7">
    <source>
        <dbReference type="Proteomes" id="UP000238949"/>
    </source>
</evidence>
<comment type="caution">
    <text evidence="2">Lacks conserved residue(s) required for the propagation of feature annotation.</text>
</comment>
<dbReference type="Proteomes" id="UP000238949">
    <property type="component" value="Unassembled WGS sequence"/>
</dbReference>
<accession>A0A2S9VB87</accession>
<keyword evidence="1 2" id="KW-0808">Transferase</keyword>
<dbReference type="HAMAP" id="MF_00296">
    <property type="entry name" value="MetX_acyltransf"/>
    <property type="match status" value="1"/>
</dbReference>
<evidence type="ECO:0000256" key="3">
    <source>
        <dbReference type="PIRSR" id="PIRSR000443-1"/>
    </source>
</evidence>
<comment type="similarity">
    <text evidence="2">Belongs to the AB hydrolase superfamily. MetX family.</text>
</comment>
<organism evidence="6 7">
    <name type="scientific">Alteromonas alba</name>
    <dbReference type="NCBI Taxonomy" id="2079529"/>
    <lineage>
        <taxon>Bacteria</taxon>
        <taxon>Pseudomonadati</taxon>
        <taxon>Pseudomonadota</taxon>
        <taxon>Gammaproteobacteria</taxon>
        <taxon>Alteromonadales</taxon>
        <taxon>Alteromonadaceae</taxon>
        <taxon>Alteromonas/Salinimonas group</taxon>
        <taxon>Alteromonas</taxon>
    </lineage>
</organism>
<keyword evidence="4" id="KW-0732">Signal</keyword>
<dbReference type="Pfam" id="PF00561">
    <property type="entry name" value="Abhydrolase_1"/>
    <property type="match status" value="1"/>
</dbReference>
<gene>
    <name evidence="6" type="ORF">C6Y40_09855</name>
</gene>
<dbReference type="EC" id="2.3.1.-" evidence="2"/>
<comment type="subcellular location">
    <subcellularLocation>
        <location evidence="2">Cytoplasm</location>
    </subcellularLocation>
</comment>
<dbReference type="GO" id="GO:0004414">
    <property type="term" value="F:homoserine O-acetyltransferase activity"/>
    <property type="evidence" value="ECO:0007669"/>
    <property type="project" value="TreeGrafter"/>
</dbReference>
<sequence length="395" mass="43277">MARIFLLCCALLLALPAVTAAAEEVLLTSKERFSMPSYTTVGGRTIKSLQVGWESYGKLNQAKDNVILITHYFSANSHAAGKYHPDDAAPGYWDAIIGPGKAIDTDQYFVISVDSLANLNANDPNVITTGPASINPDTGKPYGLDFPVVTIKDFVNVQKAVLESLGISKLHAVIGPSMGSMQALEWAASYPDWVQRMISVIGTGDSDAWTTAALEQWAIPIRLDKNWQDGNYYDSEPPVDGLAAALMLITQQALHPLYFNQQGEKLNYHPLETGPLSSIRKSHSIVTWLTNRARSRAEKMDANHLLYLVRACQLFLAGNGDSLAQTMQSVKAKTLFLPASNDLLLMPYMAQKAHEALQKRGKDSRYEELSGSLGHFDGVVSIKQKADAIEAFLKY</sequence>
<evidence type="ECO:0000256" key="1">
    <source>
        <dbReference type="ARBA" id="ARBA00022679"/>
    </source>
</evidence>
<dbReference type="PANTHER" id="PTHR32268:SF11">
    <property type="entry name" value="HOMOSERINE O-ACETYLTRANSFERASE"/>
    <property type="match status" value="1"/>
</dbReference>
<evidence type="ECO:0000256" key="2">
    <source>
        <dbReference type="HAMAP-Rule" id="MF_00296"/>
    </source>
</evidence>
<dbReference type="InterPro" id="IPR000073">
    <property type="entry name" value="AB_hydrolase_1"/>
</dbReference>
<feature type="chain" id="PRO_5015735586" description="Probable acyltransferase" evidence="4">
    <location>
        <begin position="22"/>
        <end position="395"/>
    </location>
</feature>
<keyword evidence="2" id="KW-0963">Cytoplasm</keyword>
<comment type="subunit">
    <text evidence="2">Homodimer.</text>
</comment>
<dbReference type="Gene3D" id="3.40.50.1820">
    <property type="entry name" value="alpha/beta hydrolase"/>
    <property type="match status" value="1"/>
</dbReference>
<keyword evidence="2" id="KW-0028">Amino-acid biosynthesis</keyword>
<keyword evidence="7" id="KW-1185">Reference proteome</keyword>
<dbReference type="PANTHER" id="PTHR32268">
    <property type="entry name" value="HOMOSERINE O-ACETYLTRANSFERASE"/>
    <property type="match status" value="1"/>
</dbReference>
<feature type="active site" evidence="2 3">
    <location>
        <position position="342"/>
    </location>
</feature>
<dbReference type="GO" id="GO:0005737">
    <property type="term" value="C:cytoplasm"/>
    <property type="evidence" value="ECO:0007669"/>
    <property type="project" value="UniProtKB-SubCell"/>
</dbReference>
<dbReference type="EMBL" id="PVNP01000089">
    <property type="protein sequence ID" value="PRO73703.1"/>
    <property type="molecule type" value="Genomic_DNA"/>
</dbReference>
<feature type="active site" description="Nucleophile" evidence="3">
    <location>
        <position position="177"/>
    </location>
</feature>
<keyword evidence="2" id="KW-0012">Acyltransferase</keyword>
<dbReference type="InterPro" id="IPR008220">
    <property type="entry name" value="HAT_MetX-like"/>
</dbReference>
<feature type="signal peptide" evidence="4">
    <location>
        <begin position="1"/>
        <end position="21"/>
    </location>
</feature>
<feature type="active site" evidence="3">
    <location>
        <position position="375"/>
    </location>
</feature>
<evidence type="ECO:0000313" key="6">
    <source>
        <dbReference type="EMBL" id="PRO73703.1"/>
    </source>
</evidence>
<proteinExistence type="inferred from homology"/>
<dbReference type="RefSeq" id="WP_105934448.1">
    <property type="nucleotide sequence ID" value="NZ_PVNP01000089.1"/>
</dbReference>
<protein>
    <recommendedName>
        <fullName evidence="2">Probable acyltransferase</fullName>
        <ecNumber evidence="2">2.3.1.-</ecNumber>
    </recommendedName>
</protein>
<dbReference type="AlphaFoldDB" id="A0A2S9VB87"/>
<dbReference type="GO" id="GO:0009092">
    <property type="term" value="P:homoserine metabolic process"/>
    <property type="evidence" value="ECO:0007669"/>
    <property type="project" value="TreeGrafter"/>
</dbReference>
<name>A0A2S9VB87_9ALTE</name>
<evidence type="ECO:0000256" key="4">
    <source>
        <dbReference type="SAM" id="SignalP"/>
    </source>
</evidence>
<dbReference type="NCBIfam" id="NF005262">
    <property type="entry name" value="PRK06765.1"/>
    <property type="match status" value="1"/>
</dbReference>
<feature type="domain" description="AB hydrolase-1" evidence="5">
    <location>
        <begin position="102"/>
        <end position="249"/>
    </location>
</feature>